<dbReference type="InterPro" id="IPR022137">
    <property type="entry name" value="Znf_prot_DUF3669"/>
</dbReference>
<reference evidence="3" key="1">
    <citation type="journal article" date="2020" name="Stud. Mycol.">
        <title>101 Dothideomycetes genomes: a test case for predicting lifestyles and emergence of pathogens.</title>
        <authorList>
            <person name="Haridas S."/>
            <person name="Albert R."/>
            <person name="Binder M."/>
            <person name="Bloem J."/>
            <person name="Labutti K."/>
            <person name="Salamov A."/>
            <person name="Andreopoulos B."/>
            <person name="Baker S."/>
            <person name="Barry K."/>
            <person name="Bills G."/>
            <person name="Bluhm B."/>
            <person name="Cannon C."/>
            <person name="Castanera R."/>
            <person name="Culley D."/>
            <person name="Daum C."/>
            <person name="Ezra D."/>
            <person name="Gonzalez J."/>
            <person name="Henrissat B."/>
            <person name="Kuo A."/>
            <person name="Liang C."/>
            <person name="Lipzen A."/>
            <person name="Lutzoni F."/>
            <person name="Magnuson J."/>
            <person name="Mondo S."/>
            <person name="Nolan M."/>
            <person name="Ohm R."/>
            <person name="Pangilinan J."/>
            <person name="Park H.-J."/>
            <person name="Ramirez L."/>
            <person name="Alfaro M."/>
            <person name="Sun H."/>
            <person name="Tritt A."/>
            <person name="Yoshinaga Y."/>
            <person name="Zwiers L.-H."/>
            <person name="Turgeon B."/>
            <person name="Goodwin S."/>
            <person name="Spatafora J."/>
            <person name="Crous P."/>
            <person name="Grigoriev I."/>
        </authorList>
    </citation>
    <scope>NUCLEOTIDE SEQUENCE</scope>
    <source>
        <strain evidence="3">CBS 207.26</strain>
    </source>
</reference>
<evidence type="ECO:0000256" key="1">
    <source>
        <dbReference type="SAM" id="MobiDB-lite"/>
    </source>
</evidence>
<feature type="non-terminal residue" evidence="3">
    <location>
        <position position="406"/>
    </location>
</feature>
<dbReference type="PANTHER" id="PTHR40780:SF2">
    <property type="entry name" value="DUF3669 DOMAIN-CONTAINING PROTEIN"/>
    <property type="match status" value="1"/>
</dbReference>
<dbReference type="OrthoDB" id="2993351at2759"/>
<dbReference type="Pfam" id="PF12417">
    <property type="entry name" value="DUF3669"/>
    <property type="match status" value="1"/>
</dbReference>
<dbReference type="EMBL" id="ML994611">
    <property type="protein sequence ID" value="KAF2194856.1"/>
    <property type="molecule type" value="Genomic_DNA"/>
</dbReference>
<dbReference type="AlphaFoldDB" id="A0A6A6EY82"/>
<dbReference type="Proteomes" id="UP000800200">
    <property type="component" value="Unassembled WGS sequence"/>
</dbReference>
<evidence type="ECO:0000313" key="3">
    <source>
        <dbReference type="EMBL" id="KAF2194856.1"/>
    </source>
</evidence>
<organism evidence="3 4">
    <name type="scientific">Zopfia rhizophila CBS 207.26</name>
    <dbReference type="NCBI Taxonomy" id="1314779"/>
    <lineage>
        <taxon>Eukaryota</taxon>
        <taxon>Fungi</taxon>
        <taxon>Dikarya</taxon>
        <taxon>Ascomycota</taxon>
        <taxon>Pezizomycotina</taxon>
        <taxon>Dothideomycetes</taxon>
        <taxon>Dothideomycetes incertae sedis</taxon>
        <taxon>Zopfiaceae</taxon>
        <taxon>Zopfia</taxon>
    </lineage>
</organism>
<feature type="non-terminal residue" evidence="3">
    <location>
        <position position="1"/>
    </location>
</feature>
<keyword evidence="4" id="KW-1185">Reference proteome</keyword>
<evidence type="ECO:0000313" key="4">
    <source>
        <dbReference type="Proteomes" id="UP000800200"/>
    </source>
</evidence>
<gene>
    <name evidence="3" type="ORF">K469DRAFT_469735</name>
</gene>
<evidence type="ECO:0000259" key="2">
    <source>
        <dbReference type="Pfam" id="PF12417"/>
    </source>
</evidence>
<feature type="region of interest" description="Disordered" evidence="1">
    <location>
        <begin position="1"/>
        <end position="23"/>
    </location>
</feature>
<proteinExistence type="predicted"/>
<name>A0A6A6EY82_9PEZI</name>
<protein>
    <recommendedName>
        <fullName evidence="2">DUF3669 domain-containing protein</fullName>
    </recommendedName>
</protein>
<feature type="domain" description="DUF3669" evidence="2">
    <location>
        <begin position="319"/>
        <end position="382"/>
    </location>
</feature>
<dbReference type="PANTHER" id="PTHR40780">
    <property type="entry name" value="DUF3669 DOMAIN-CONTAINING PROTEIN"/>
    <property type="match status" value="1"/>
</dbReference>
<sequence length="406" mass="46486">FTMGDISPRRRSQERSEAGSPRSASLIGGLVETIQLGEVLDPKFTLKRFLSTRSVVSTFSSFAERQQAVVRTRSEFRAIGAGTCGTVFEVPGTTDAFKVANNPGGHTDKLWNDFQMHLRVSEAFDTIGREKLAVHVPIIKYFVSSKDSEWWGENMDRFPQKYQSQSNLLCAERILPLAKLIRESLVDTYCPPSLVKEIKGSPSNKDCLVRIYLGKRKERISKFFQLRNFLLHLDQMEELELDTADFATHIADALAVMHWRVGIDANDVEFVLGSAPYRVANPAQIISKPPTVKQIKSMPPNTSTWASHNDDFKRQITHIWLLDFNRCEDFFLNQSGIEKLVAAFFRNDPYYPRPHGATTKDQNLWATFRNRYIATSQAHVDKEHYHLPKLFIDTVAEEQRKRMKKK</sequence>
<feature type="compositionally biased region" description="Basic and acidic residues" evidence="1">
    <location>
        <begin position="7"/>
        <end position="17"/>
    </location>
</feature>
<accession>A0A6A6EY82</accession>